<evidence type="ECO:0000256" key="1">
    <source>
        <dbReference type="SAM" id="Coils"/>
    </source>
</evidence>
<protein>
    <recommendedName>
        <fullName evidence="4">DUF1351 domain-containing protein</fullName>
    </recommendedName>
</protein>
<feature type="coiled-coil region" evidence="1">
    <location>
        <begin position="192"/>
        <end position="222"/>
    </location>
</feature>
<keyword evidence="1" id="KW-0175">Coiled coil</keyword>
<dbReference type="OrthoDB" id="2062321at2"/>
<organism evidence="2 3">
    <name type="scientific">Papillibacter cinnamivorans DSM 12816</name>
    <dbReference type="NCBI Taxonomy" id="1122930"/>
    <lineage>
        <taxon>Bacteria</taxon>
        <taxon>Bacillati</taxon>
        <taxon>Bacillota</taxon>
        <taxon>Clostridia</taxon>
        <taxon>Eubacteriales</taxon>
        <taxon>Oscillospiraceae</taxon>
        <taxon>Papillibacter</taxon>
    </lineage>
</organism>
<dbReference type="STRING" id="1122930.SAMN02745168_0611"/>
<dbReference type="EMBL" id="FWXW01000001">
    <property type="protein sequence ID" value="SMC38273.1"/>
    <property type="molecule type" value="Genomic_DNA"/>
</dbReference>
<gene>
    <name evidence="2" type="ORF">SAMN02745168_0611</name>
</gene>
<keyword evidence="3" id="KW-1185">Reference proteome</keyword>
<evidence type="ECO:0008006" key="4">
    <source>
        <dbReference type="Google" id="ProtNLM"/>
    </source>
</evidence>
<name>A0A1W1YQ50_9FIRM</name>
<dbReference type="InterPro" id="IPR009785">
    <property type="entry name" value="Prophage_Lj928_Orf309"/>
</dbReference>
<dbReference type="Pfam" id="PF07083">
    <property type="entry name" value="DUF1351"/>
    <property type="match status" value="1"/>
</dbReference>
<reference evidence="2 3" key="1">
    <citation type="submission" date="2017-04" db="EMBL/GenBank/DDBJ databases">
        <authorList>
            <person name="Afonso C.L."/>
            <person name="Miller P.J."/>
            <person name="Scott M.A."/>
            <person name="Spackman E."/>
            <person name="Goraichik I."/>
            <person name="Dimitrov K.M."/>
            <person name="Suarez D.L."/>
            <person name="Swayne D.E."/>
        </authorList>
    </citation>
    <scope>NUCLEOTIDE SEQUENCE [LARGE SCALE GENOMIC DNA]</scope>
    <source>
        <strain evidence="2 3">DSM 12816</strain>
    </source>
</reference>
<evidence type="ECO:0000313" key="3">
    <source>
        <dbReference type="Proteomes" id="UP000192790"/>
    </source>
</evidence>
<dbReference type="Proteomes" id="UP000192790">
    <property type="component" value="Unassembled WGS sequence"/>
</dbReference>
<evidence type="ECO:0000313" key="2">
    <source>
        <dbReference type="EMBL" id="SMC38273.1"/>
    </source>
</evidence>
<dbReference type="AlphaFoldDB" id="A0A1W1YQ50"/>
<dbReference type="RefSeq" id="WP_084233236.1">
    <property type="nucleotide sequence ID" value="NZ_FWXW01000001.1"/>
</dbReference>
<proteinExistence type="predicted"/>
<accession>A0A1W1YQ50</accession>
<sequence length="288" mass="33432">MQLVIFRPTDDQFVKSIDFNHEEIKQELRVALEKYQGLVYSEDNIRDAKVDRASLNKFREAIEARRKEIKKQCLAPYEDFEKKIREITAMIDEPILAIDGQVKAFEERKREERRAEIEEFYRTGDLDDVRSIIPLEKIWNEKWLNTTTPDKKIKDDIRTVLDRAARDLEVLKTVESEFSDAVKIKYLDTLDLSAALRERARLAEQKEKLEAYRRIQEEAAAEAEAGRVPPPDFSKLQPGDKVSFAGADECAPVPEPLQTITFTVTATAAQFKMLREFFIKNNIKYGRA</sequence>